<comment type="similarity">
    <text evidence="1 2">Belongs to the Iojap/RsfS family.</text>
</comment>
<dbReference type="GO" id="GO:0005737">
    <property type="term" value="C:cytoplasm"/>
    <property type="evidence" value="ECO:0007669"/>
    <property type="project" value="UniProtKB-SubCell"/>
</dbReference>
<evidence type="ECO:0000313" key="3">
    <source>
        <dbReference type="EMBL" id="GKX28747.1"/>
    </source>
</evidence>
<dbReference type="InterPro" id="IPR043519">
    <property type="entry name" value="NT_sf"/>
</dbReference>
<reference evidence="3" key="1">
    <citation type="submission" date="2022-06" db="EMBL/GenBank/DDBJ databases">
        <title>Vallitalea longa sp. nov., an anaerobic bacterium isolated from marine sediment.</title>
        <authorList>
            <person name="Hirano S."/>
            <person name="Terahara T."/>
            <person name="Mori K."/>
            <person name="Hamada M."/>
            <person name="Matsumoto R."/>
            <person name="Kobayashi T."/>
        </authorList>
    </citation>
    <scope>NUCLEOTIDE SEQUENCE</scope>
    <source>
        <strain evidence="3">SH18-1</strain>
    </source>
</reference>
<dbReference type="GO" id="GO:0043023">
    <property type="term" value="F:ribosomal large subunit binding"/>
    <property type="evidence" value="ECO:0007669"/>
    <property type="project" value="TreeGrafter"/>
</dbReference>
<dbReference type="HAMAP" id="MF_01477">
    <property type="entry name" value="Iojap_RsfS"/>
    <property type="match status" value="1"/>
</dbReference>
<comment type="subunit">
    <text evidence="2">Interacts with ribosomal protein uL14 (rplN).</text>
</comment>
<dbReference type="NCBIfam" id="TIGR00090">
    <property type="entry name" value="rsfS_iojap_ybeB"/>
    <property type="match status" value="1"/>
</dbReference>
<keyword evidence="4" id="KW-1185">Reference proteome</keyword>
<dbReference type="SUPFAM" id="SSF81301">
    <property type="entry name" value="Nucleotidyltransferase"/>
    <property type="match status" value="1"/>
</dbReference>
<evidence type="ECO:0000313" key="4">
    <source>
        <dbReference type="Proteomes" id="UP001144256"/>
    </source>
</evidence>
<comment type="function">
    <text evidence="2">Functions as a ribosomal silencing factor. Interacts with ribosomal protein uL14 (rplN), blocking formation of intersubunit bridge B8. Prevents association of the 30S and 50S ribosomal subunits and the formation of functional ribosomes, thus repressing translation.</text>
</comment>
<dbReference type="InterPro" id="IPR004394">
    <property type="entry name" value="Iojap/RsfS/C7orf30"/>
</dbReference>
<dbReference type="PANTHER" id="PTHR21043:SF0">
    <property type="entry name" value="MITOCHONDRIAL ASSEMBLY OF RIBOSOMAL LARGE SUBUNIT PROTEIN 1"/>
    <property type="match status" value="1"/>
</dbReference>
<dbReference type="Gene3D" id="3.30.460.10">
    <property type="entry name" value="Beta Polymerase, domain 2"/>
    <property type="match status" value="1"/>
</dbReference>
<dbReference type="GO" id="GO:0090071">
    <property type="term" value="P:negative regulation of ribosome biogenesis"/>
    <property type="evidence" value="ECO:0007669"/>
    <property type="project" value="UniProtKB-UniRule"/>
</dbReference>
<accession>A0A9W5Y7Y6</accession>
<evidence type="ECO:0000256" key="2">
    <source>
        <dbReference type="HAMAP-Rule" id="MF_01477"/>
    </source>
</evidence>
<name>A0A9W5Y7Y6_9FIRM</name>
<dbReference type="Pfam" id="PF02410">
    <property type="entry name" value="RsfS"/>
    <property type="match status" value="1"/>
</dbReference>
<dbReference type="Proteomes" id="UP001144256">
    <property type="component" value="Unassembled WGS sequence"/>
</dbReference>
<comment type="caution">
    <text evidence="3">The sequence shown here is derived from an EMBL/GenBank/DDBJ whole genome shotgun (WGS) entry which is preliminary data.</text>
</comment>
<dbReference type="PANTHER" id="PTHR21043">
    <property type="entry name" value="IOJAP SUPERFAMILY ORTHOLOG"/>
    <property type="match status" value="1"/>
</dbReference>
<sequence>MDKNTDNSLDILKIALKALDDKLAEDIKVLDIRDLTVIADYFIIAHGNNKSHIKALIDRTEEILSKNGYEPKQIEGYNSASWILLDYSNIIIHIFSKEDRLFYDLERIWSDGKNIDVKSLIEE</sequence>
<dbReference type="EMBL" id="BRLB01000002">
    <property type="protein sequence ID" value="GKX28747.1"/>
    <property type="molecule type" value="Genomic_DNA"/>
</dbReference>
<keyword evidence="2" id="KW-0810">Translation regulation</keyword>
<comment type="subcellular location">
    <subcellularLocation>
        <location evidence="2">Cytoplasm</location>
    </subcellularLocation>
</comment>
<organism evidence="3 4">
    <name type="scientific">Vallitalea longa</name>
    <dbReference type="NCBI Taxonomy" id="2936439"/>
    <lineage>
        <taxon>Bacteria</taxon>
        <taxon>Bacillati</taxon>
        <taxon>Bacillota</taxon>
        <taxon>Clostridia</taxon>
        <taxon>Lachnospirales</taxon>
        <taxon>Vallitaleaceae</taxon>
        <taxon>Vallitalea</taxon>
    </lineage>
</organism>
<keyword evidence="2" id="KW-0678">Repressor</keyword>
<dbReference type="AlphaFoldDB" id="A0A9W5Y7Y6"/>
<dbReference type="RefSeq" id="WP_281813468.1">
    <property type="nucleotide sequence ID" value="NZ_BRLB01000002.1"/>
</dbReference>
<evidence type="ECO:0000256" key="1">
    <source>
        <dbReference type="ARBA" id="ARBA00010574"/>
    </source>
</evidence>
<dbReference type="GO" id="GO:0042256">
    <property type="term" value="P:cytosolic ribosome assembly"/>
    <property type="evidence" value="ECO:0007669"/>
    <property type="project" value="UniProtKB-UniRule"/>
</dbReference>
<proteinExistence type="inferred from homology"/>
<gene>
    <name evidence="2 3" type="primary">rsfS</name>
    <name evidence="3" type="ORF">SH1V18_12270</name>
</gene>
<protein>
    <recommendedName>
        <fullName evidence="2">Ribosomal silencing factor RsfS</fullName>
    </recommendedName>
</protein>
<dbReference type="GO" id="GO:0017148">
    <property type="term" value="P:negative regulation of translation"/>
    <property type="evidence" value="ECO:0007669"/>
    <property type="project" value="UniProtKB-UniRule"/>
</dbReference>
<keyword evidence="2" id="KW-0963">Cytoplasm</keyword>